<dbReference type="PANTHER" id="PTHR30213">
    <property type="entry name" value="INNER MEMBRANE PROTEIN YHJD"/>
    <property type="match status" value="1"/>
</dbReference>
<dbReference type="OrthoDB" id="5143175at2"/>
<dbReference type="InterPro" id="IPR017039">
    <property type="entry name" value="Virul_fac_BrkB"/>
</dbReference>
<protein>
    <submittedName>
        <fullName evidence="7">Membrane protein</fullName>
    </submittedName>
</protein>
<dbReference type="PANTHER" id="PTHR30213:SF1">
    <property type="entry name" value="INNER MEMBRANE PROTEIN YHJD"/>
    <property type="match status" value="1"/>
</dbReference>
<evidence type="ECO:0000256" key="5">
    <source>
        <dbReference type="ARBA" id="ARBA00023136"/>
    </source>
</evidence>
<dbReference type="RefSeq" id="WP_042215062.1">
    <property type="nucleotide sequence ID" value="NZ_BBLU01000008.1"/>
</dbReference>
<dbReference type="Pfam" id="PF03631">
    <property type="entry name" value="Virul_fac_BrkB"/>
    <property type="match status" value="1"/>
</dbReference>
<evidence type="ECO:0000313" key="7">
    <source>
        <dbReference type="EMBL" id="SEJ33841.1"/>
    </source>
</evidence>
<dbReference type="GO" id="GO:0005886">
    <property type="term" value="C:plasma membrane"/>
    <property type="evidence" value="ECO:0007669"/>
    <property type="project" value="UniProtKB-SubCell"/>
</dbReference>
<keyword evidence="5 6" id="KW-0472">Membrane</keyword>
<evidence type="ECO:0000256" key="1">
    <source>
        <dbReference type="ARBA" id="ARBA00004651"/>
    </source>
</evidence>
<evidence type="ECO:0000256" key="3">
    <source>
        <dbReference type="ARBA" id="ARBA00022692"/>
    </source>
</evidence>
<reference evidence="8" key="1">
    <citation type="submission" date="2016-10" db="EMBL/GenBank/DDBJ databases">
        <authorList>
            <person name="Varghese N."/>
        </authorList>
    </citation>
    <scope>NUCLEOTIDE SEQUENCE [LARGE SCALE GENOMIC DNA]</scope>
    <source>
        <strain evidence="8">DSM 24868</strain>
    </source>
</reference>
<proteinExistence type="predicted"/>
<feature type="transmembrane region" description="Helical" evidence="6">
    <location>
        <begin position="267"/>
        <end position="291"/>
    </location>
</feature>
<feature type="transmembrane region" description="Helical" evidence="6">
    <location>
        <begin position="115"/>
        <end position="135"/>
    </location>
</feature>
<dbReference type="EMBL" id="FNZI01000003">
    <property type="protein sequence ID" value="SEJ33841.1"/>
    <property type="molecule type" value="Genomic_DNA"/>
</dbReference>
<keyword evidence="8" id="KW-1185">Reference proteome</keyword>
<comment type="subcellular location">
    <subcellularLocation>
        <location evidence="1">Cell membrane</location>
        <topology evidence="1">Multi-pass membrane protein</topology>
    </subcellularLocation>
</comment>
<dbReference type="AlphaFoldDB" id="A0A1H6XXT8"/>
<dbReference type="Proteomes" id="UP000183315">
    <property type="component" value="Unassembled WGS sequence"/>
</dbReference>
<feature type="transmembrane region" description="Helical" evidence="6">
    <location>
        <begin position="233"/>
        <end position="255"/>
    </location>
</feature>
<evidence type="ECO:0000256" key="6">
    <source>
        <dbReference type="SAM" id="Phobius"/>
    </source>
</evidence>
<keyword evidence="3 6" id="KW-0812">Transmembrane</keyword>
<feature type="transmembrane region" description="Helical" evidence="6">
    <location>
        <begin position="203"/>
        <end position="226"/>
    </location>
</feature>
<accession>A0A1H6XXT8</accession>
<keyword evidence="2" id="KW-1003">Cell membrane</keyword>
<sequence length="340" mass="35854">MTTEDVKAKATEAVTRGKRLKEWWDNSSWGRGIKRFSVQNGAVLASGIAYLTLASVAAGLVVATTLATVFLAGNDELRGELVDYLAEAVPGLIKTDDTNGIIQPDDLGSGSATSVAGIIGVVSFLILINSATRFIRGLRTSTRTMLGNEVASPVLGKVRDIGGLVALALIAVVGVTIQVVASGAARAIADAVGITVPAWQIRLIGYGAGVIADMLYVALVLMLLGGARMSWRVLWVILLAALAIGILRLGVSFVVQGAVDSPVLAPFAAIITLMVFVDYVNRIILICAAWLGAHEREHHEGQIHLDSLEPPTVVVEGRRRHGTPVTTARAMVRNPEAPED</sequence>
<evidence type="ECO:0000256" key="2">
    <source>
        <dbReference type="ARBA" id="ARBA00022475"/>
    </source>
</evidence>
<gene>
    <name evidence="7" type="ORF">SAMN05421637_1470</name>
</gene>
<dbReference type="eggNOG" id="COG1295">
    <property type="taxonomic scope" value="Bacteria"/>
</dbReference>
<name>A0A1H6XXT8_9MICO</name>
<evidence type="ECO:0000256" key="4">
    <source>
        <dbReference type="ARBA" id="ARBA00022989"/>
    </source>
</evidence>
<feature type="transmembrane region" description="Helical" evidence="6">
    <location>
        <begin position="161"/>
        <end position="183"/>
    </location>
</feature>
<keyword evidence="4 6" id="KW-1133">Transmembrane helix</keyword>
<evidence type="ECO:0000313" key="8">
    <source>
        <dbReference type="Proteomes" id="UP000183315"/>
    </source>
</evidence>
<feature type="transmembrane region" description="Helical" evidence="6">
    <location>
        <begin position="41"/>
        <end position="72"/>
    </location>
</feature>
<organism evidence="7 8">
    <name type="scientific">Demequina mangrovi</name>
    <dbReference type="NCBI Taxonomy" id="1043493"/>
    <lineage>
        <taxon>Bacteria</taxon>
        <taxon>Bacillati</taxon>
        <taxon>Actinomycetota</taxon>
        <taxon>Actinomycetes</taxon>
        <taxon>Micrococcales</taxon>
        <taxon>Demequinaceae</taxon>
        <taxon>Demequina</taxon>
    </lineage>
</organism>
<dbReference type="STRING" id="1043493.SAMN05421637_1470"/>